<accession>A0A2T0X9V1</accession>
<evidence type="ECO:0000259" key="2">
    <source>
        <dbReference type="Pfam" id="PF07179"/>
    </source>
</evidence>
<dbReference type="Pfam" id="PF07179">
    <property type="entry name" value="SseB"/>
    <property type="match status" value="1"/>
</dbReference>
<dbReference type="OrthoDB" id="7831317at2"/>
<comment type="caution">
    <text evidence="3">The sequence shown here is derived from an EMBL/GenBank/DDBJ whole genome shotgun (WGS) entry which is preliminary data.</text>
</comment>
<dbReference type="Proteomes" id="UP000238801">
    <property type="component" value="Unassembled WGS sequence"/>
</dbReference>
<name>A0A2T0X9V1_9RHOB</name>
<feature type="region of interest" description="Disordered" evidence="1">
    <location>
        <begin position="236"/>
        <end position="256"/>
    </location>
</feature>
<protein>
    <recommendedName>
        <fullName evidence="2">SseB protein N-terminal domain-containing protein</fullName>
    </recommendedName>
</protein>
<sequence>MTVLDDAYLAMAEALDGEDAPRLRFYERLADGELFLLLEREIEADRIEPRLFDLEEGMFALVFDRERRLADFTGGAAPFAALSGRVAVDLLQGRGIGLGVNLGAPSAILLPAEAVDWLHGTLGQVPAEAEGVPEEVYPPAGVPEDLLNGLDGKAPAMAGLARLAYLAGVTWKGGRRGHLLAFVDVAPGAEEGLARAVGEALVFSGLDAGEVDVAFLRPSDPLAARLATVALRVDLPEPPRAAPPAAPGSNGPPKLR</sequence>
<evidence type="ECO:0000313" key="4">
    <source>
        <dbReference type="Proteomes" id="UP000238801"/>
    </source>
</evidence>
<dbReference type="EMBL" id="PVTT01000001">
    <property type="protein sequence ID" value="PRY95706.1"/>
    <property type="molecule type" value="Genomic_DNA"/>
</dbReference>
<feature type="compositionally biased region" description="Pro residues" evidence="1">
    <location>
        <begin position="236"/>
        <end position="246"/>
    </location>
</feature>
<feature type="compositionally biased region" description="Low complexity" evidence="1">
    <location>
        <begin position="247"/>
        <end position="256"/>
    </location>
</feature>
<reference evidence="3 4" key="1">
    <citation type="submission" date="2018-03" db="EMBL/GenBank/DDBJ databases">
        <title>Genomic Encyclopedia of Archaeal and Bacterial Type Strains, Phase II (KMG-II): from individual species to whole genera.</title>
        <authorList>
            <person name="Goeker M."/>
        </authorList>
    </citation>
    <scope>NUCLEOTIDE SEQUENCE [LARGE SCALE GENOMIC DNA]</scope>
    <source>
        <strain evidence="3 4">DSM 29318</strain>
    </source>
</reference>
<dbReference type="RefSeq" id="WP_106160053.1">
    <property type="nucleotide sequence ID" value="NZ_PVTT01000001.1"/>
</dbReference>
<proteinExistence type="predicted"/>
<keyword evidence="4" id="KW-1185">Reference proteome</keyword>
<gene>
    <name evidence="3" type="ORF">BCF33_1330</name>
</gene>
<dbReference type="AlphaFoldDB" id="A0A2T0X9V1"/>
<organism evidence="3 4">
    <name type="scientific">Hasllibacter halocynthiae</name>
    <dbReference type="NCBI Taxonomy" id="595589"/>
    <lineage>
        <taxon>Bacteria</taxon>
        <taxon>Pseudomonadati</taxon>
        <taxon>Pseudomonadota</taxon>
        <taxon>Alphaproteobacteria</taxon>
        <taxon>Rhodobacterales</taxon>
        <taxon>Roseobacteraceae</taxon>
        <taxon>Hasllibacter</taxon>
    </lineage>
</organism>
<dbReference type="InterPro" id="IPR009839">
    <property type="entry name" value="SseB_N"/>
</dbReference>
<evidence type="ECO:0000313" key="3">
    <source>
        <dbReference type="EMBL" id="PRY95706.1"/>
    </source>
</evidence>
<evidence type="ECO:0000256" key="1">
    <source>
        <dbReference type="SAM" id="MobiDB-lite"/>
    </source>
</evidence>
<feature type="domain" description="SseB protein N-terminal" evidence="2">
    <location>
        <begin position="11"/>
        <end position="117"/>
    </location>
</feature>